<feature type="binding site" evidence="8">
    <location>
        <begin position="192"/>
        <end position="194"/>
    </location>
    <ligand>
        <name>beta-D-galactose</name>
        <dbReference type="ChEBI" id="CHEBI:27667"/>
    </ligand>
</feature>
<dbReference type="Gene3D" id="2.70.98.10">
    <property type="match status" value="1"/>
</dbReference>
<dbReference type="GO" id="GO:0006006">
    <property type="term" value="P:glucose metabolic process"/>
    <property type="evidence" value="ECO:0000318"/>
    <property type="project" value="GO_Central"/>
</dbReference>
<dbReference type="STRING" id="4432.A0A1U7YTJ2"/>
<organism evidence="10 11">
    <name type="scientific">Nelumbo nucifera</name>
    <name type="common">Sacred lotus</name>
    <dbReference type="NCBI Taxonomy" id="4432"/>
    <lineage>
        <taxon>Eukaryota</taxon>
        <taxon>Viridiplantae</taxon>
        <taxon>Streptophyta</taxon>
        <taxon>Embryophyta</taxon>
        <taxon>Tracheophyta</taxon>
        <taxon>Spermatophyta</taxon>
        <taxon>Magnoliopsida</taxon>
        <taxon>Proteales</taxon>
        <taxon>Nelumbonaceae</taxon>
        <taxon>Nelumbo</taxon>
    </lineage>
</organism>
<dbReference type="AlphaFoldDB" id="A0A1U7YTJ2"/>
<evidence type="ECO:0000256" key="9">
    <source>
        <dbReference type="SAM" id="SignalP"/>
    </source>
</evidence>
<dbReference type="GeneID" id="104586790"/>
<proteinExistence type="inferred from homology"/>
<protein>
    <recommendedName>
        <fullName evidence="5">Aldose 1-epimerase</fullName>
        <ecNumber evidence="5">5.1.3.3</ecNumber>
    </recommendedName>
</protein>
<dbReference type="UniPathway" id="UPA00242"/>
<evidence type="ECO:0000256" key="4">
    <source>
        <dbReference type="ARBA" id="ARBA00023277"/>
    </source>
</evidence>
<accession>A0A1U7YTJ2</accession>
<comment type="pathway">
    <text evidence="1 5">Carbohydrate metabolism; hexose metabolism.</text>
</comment>
<evidence type="ECO:0000256" key="6">
    <source>
        <dbReference type="PIRSR" id="PIRSR005096-1"/>
    </source>
</evidence>
<dbReference type="InterPro" id="IPR015443">
    <property type="entry name" value="Aldose_1-epimerase"/>
</dbReference>
<feature type="active site" description="Proton donor" evidence="6">
    <location>
        <position position="192"/>
    </location>
</feature>
<evidence type="ECO:0000256" key="8">
    <source>
        <dbReference type="PIRSR" id="PIRSR005096-3"/>
    </source>
</evidence>
<name>A0A1U7YTJ2_NELNU</name>
<keyword evidence="3 5" id="KW-0413">Isomerase</keyword>
<evidence type="ECO:0000313" key="10">
    <source>
        <dbReference type="Proteomes" id="UP000189703"/>
    </source>
</evidence>
<dbReference type="InterPro" id="IPR014718">
    <property type="entry name" value="GH-type_carb-bd"/>
</dbReference>
<dbReference type="FunCoup" id="A0A1U7YTJ2">
    <property type="interactions" value="652"/>
</dbReference>
<dbReference type="eggNOG" id="KOG1604">
    <property type="taxonomic scope" value="Eukaryota"/>
</dbReference>
<dbReference type="SUPFAM" id="SSF74650">
    <property type="entry name" value="Galactose mutarotase-like"/>
    <property type="match status" value="1"/>
</dbReference>
<dbReference type="OrthoDB" id="274691at2759"/>
<dbReference type="NCBIfam" id="NF008277">
    <property type="entry name" value="PRK11055.1"/>
    <property type="match status" value="1"/>
</dbReference>
<feature type="binding site" evidence="8">
    <location>
        <begin position="90"/>
        <end position="91"/>
    </location>
    <ligand>
        <name>beta-D-galactose</name>
        <dbReference type="ChEBI" id="CHEBI:27667"/>
    </ligand>
</feature>
<dbReference type="GO" id="GO:0033499">
    <property type="term" value="P:galactose catabolic process via UDP-galactose, Leloir pathway"/>
    <property type="evidence" value="ECO:0000318"/>
    <property type="project" value="GO_Central"/>
</dbReference>
<dbReference type="InterPro" id="IPR011013">
    <property type="entry name" value="Gal_mutarotase_sf_dom"/>
</dbReference>
<dbReference type="Proteomes" id="UP000189703">
    <property type="component" value="Unplaced"/>
</dbReference>
<dbReference type="PANTHER" id="PTHR10091">
    <property type="entry name" value="ALDOSE-1-EPIMERASE"/>
    <property type="match status" value="1"/>
</dbReference>
<dbReference type="Pfam" id="PF01263">
    <property type="entry name" value="Aldose_epim"/>
    <property type="match status" value="1"/>
</dbReference>
<keyword evidence="10" id="KW-1185">Reference proteome</keyword>
<comment type="similarity">
    <text evidence="2 5">Belongs to the aldose epimerase family.</text>
</comment>
<dbReference type="InterPro" id="IPR047215">
    <property type="entry name" value="Galactose_mutarotase-like"/>
</dbReference>
<evidence type="ECO:0000256" key="7">
    <source>
        <dbReference type="PIRSR" id="PIRSR005096-2"/>
    </source>
</evidence>
<evidence type="ECO:0000313" key="11">
    <source>
        <dbReference type="RefSeq" id="XP_010242446.1"/>
    </source>
</evidence>
<sequence>MANLSQLLCFIFVAFALLHVSSANEANVGIYQIKKGNFYVNLTNWGARITSIVLPDKQGNLGDIVLGYDTLDEYKTDTSYFGAIVGRVANRIKGAQFTLNDTTYNLVANDGKNTLHGGQKGFSDVVWQVKKHSPASHCPYVRFHYQSADGEQGFPGKVIVSVNYMITVENQLSVTMKAKALNKATPVNLAQHTYWNLGGHNSGDILSETLQIFASQYTPVDSELIPTGEIAPVKGTPYDFGEPQTVGSRIDQLPNGYDINYVVDAEGGPRTMKKAAILSDSKSGRVMELRTSAPGLQLYTADKLKDIKGKNGAVYKPHAGLCLETQGFPDSLHHPDFPSQIITPKKTYKHFILYTFKTTKPSTN</sequence>
<feature type="signal peptide" evidence="9">
    <location>
        <begin position="1"/>
        <end position="23"/>
    </location>
</feature>
<feature type="binding site" evidence="7">
    <location>
        <position position="258"/>
    </location>
    <ligand>
        <name>beta-D-galactose</name>
        <dbReference type="ChEBI" id="CHEBI:27667"/>
    </ligand>
</feature>
<dbReference type="InterPro" id="IPR008183">
    <property type="entry name" value="Aldose_1/G6P_1-epimerase"/>
</dbReference>
<dbReference type="GO" id="GO:0004034">
    <property type="term" value="F:aldose 1-epimerase activity"/>
    <property type="evidence" value="ECO:0000318"/>
    <property type="project" value="GO_Central"/>
</dbReference>
<dbReference type="InParanoid" id="A0A1U7YTJ2"/>
<dbReference type="EC" id="5.1.3.3" evidence="5"/>
<dbReference type="CDD" id="cd09019">
    <property type="entry name" value="galactose_mutarotase_like"/>
    <property type="match status" value="1"/>
</dbReference>
<evidence type="ECO:0000256" key="1">
    <source>
        <dbReference type="ARBA" id="ARBA00005028"/>
    </source>
</evidence>
<dbReference type="GO" id="GO:0030246">
    <property type="term" value="F:carbohydrate binding"/>
    <property type="evidence" value="ECO:0007669"/>
    <property type="project" value="InterPro"/>
</dbReference>
<keyword evidence="9" id="KW-0732">Signal</keyword>
<dbReference type="OMA" id="WGARITS"/>
<evidence type="ECO:0000256" key="5">
    <source>
        <dbReference type="PIRNR" id="PIRNR005096"/>
    </source>
</evidence>
<dbReference type="PIRSF" id="PIRSF005096">
    <property type="entry name" value="GALM"/>
    <property type="match status" value="1"/>
</dbReference>
<dbReference type="KEGG" id="nnu:104586790"/>
<evidence type="ECO:0000256" key="2">
    <source>
        <dbReference type="ARBA" id="ARBA00006206"/>
    </source>
</evidence>
<keyword evidence="4 5" id="KW-0119">Carbohydrate metabolism</keyword>
<evidence type="ECO:0000256" key="3">
    <source>
        <dbReference type="ARBA" id="ARBA00023235"/>
    </source>
</evidence>
<comment type="catalytic activity">
    <reaction evidence="5">
        <text>alpha-D-glucose = beta-D-glucose</text>
        <dbReference type="Rhea" id="RHEA:10264"/>
        <dbReference type="ChEBI" id="CHEBI:15903"/>
        <dbReference type="ChEBI" id="CHEBI:17925"/>
        <dbReference type="EC" id="5.1.3.3"/>
    </reaction>
</comment>
<dbReference type="PANTHER" id="PTHR10091:SF0">
    <property type="entry name" value="GALACTOSE MUTAROTASE"/>
    <property type="match status" value="1"/>
</dbReference>
<dbReference type="RefSeq" id="XP_010242446.1">
    <property type="nucleotide sequence ID" value="XM_010244144.1"/>
</dbReference>
<gene>
    <name evidence="11" type="primary">LOC104586790</name>
</gene>
<reference evidence="11" key="1">
    <citation type="submission" date="2025-08" db="UniProtKB">
        <authorList>
            <consortium name="RefSeq"/>
        </authorList>
    </citation>
    <scope>IDENTIFICATION</scope>
</reference>
<feature type="chain" id="PRO_5010542225" description="Aldose 1-epimerase" evidence="9">
    <location>
        <begin position="24"/>
        <end position="364"/>
    </location>
</feature>
<feature type="active site" description="Proton acceptor" evidence="6">
    <location>
        <position position="324"/>
    </location>
</feature>